<evidence type="ECO:0000256" key="1">
    <source>
        <dbReference type="ARBA" id="ARBA00004123"/>
    </source>
</evidence>
<keyword evidence="11" id="KW-1185">Reference proteome</keyword>
<dbReference type="GO" id="GO:0000177">
    <property type="term" value="C:cytoplasmic exosome (RNase complex)"/>
    <property type="evidence" value="ECO:0007669"/>
    <property type="project" value="TreeGrafter"/>
</dbReference>
<keyword evidence="7" id="KW-0694">RNA-binding</keyword>
<keyword evidence="4" id="KW-0963">Cytoplasm</keyword>
<dbReference type="InterPro" id="IPR050080">
    <property type="entry name" value="RNase_PH"/>
</dbReference>
<dbReference type="InterPro" id="IPR036345">
    <property type="entry name" value="ExoRNase_PH_dom2_sf"/>
</dbReference>
<proteinExistence type="inferred from homology"/>
<dbReference type="InterPro" id="IPR027408">
    <property type="entry name" value="PNPase/RNase_PH_dom_sf"/>
</dbReference>
<dbReference type="Pfam" id="PF01138">
    <property type="entry name" value="RNase_PH"/>
    <property type="match status" value="1"/>
</dbReference>
<dbReference type="Proteomes" id="UP001211907">
    <property type="component" value="Unassembled WGS sequence"/>
</dbReference>
<evidence type="ECO:0000256" key="4">
    <source>
        <dbReference type="ARBA" id="ARBA00022490"/>
    </source>
</evidence>
<dbReference type="GO" id="GO:0071028">
    <property type="term" value="P:nuclear mRNA surveillance"/>
    <property type="evidence" value="ECO:0007669"/>
    <property type="project" value="TreeGrafter"/>
</dbReference>
<dbReference type="SUPFAM" id="SSF54211">
    <property type="entry name" value="Ribosomal protein S5 domain 2-like"/>
    <property type="match status" value="1"/>
</dbReference>
<evidence type="ECO:0000256" key="8">
    <source>
        <dbReference type="ARBA" id="ARBA00023242"/>
    </source>
</evidence>
<accession>A0AAD5XC21</accession>
<sequence>MAVHPKKFARSLPNQELFAKQMDQRFLKLAESRSYGPKQITSNQRSFDHHSGARLSCDVRFAPFATLKRTGYSKEAPEMTLAKDLATAIIPSLLLEHLPKSQIDVFVEILQTTSAVDSSSNYSRVSANVLNSLLLAHCVSAASLALADAGFEMMDSVVGCNVGIFKNNNSKRLFWMVDPADDEPETSCSGGGTLVGTCSIAYMPSVGRVTGVVINGDIGDVGFVMECVQVATDASAQILEVVVKKALLFGSDFIKKV</sequence>
<evidence type="ECO:0000313" key="10">
    <source>
        <dbReference type="EMBL" id="KAJ3119907.1"/>
    </source>
</evidence>
<comment type="caution">
    <text evidence="10">The sequence shown here is derived from an EMBL/GenBank/DDBJ whole genome shotgun (WGS) entry which is preliminary data.</text>
</comment>
<dbReference type="GO" id="GO:0071051">
    <property type="term" value="P:poly(A)-dependent snoRNA 3'-end processing"/>
    <property type="evidence" value="ECO:0007669"/>
    <property type="project" value="TreeGrafter"/>
</dbReference>
<evidence type="ECO:0000256" key="7">
    <source>
        <dbReference type="ARBA" id="ARBA00022884"/>
    </source>
</evidence>
<dbReference type="GO" id="GO:0016075">
    <property type="term" value="P:rRNA catabolic process"/>
    <property type="evidence" value="ECO:0007669"/>
    <property type="project" value="TreeGrafter"/>
</dbReference>
<dbReference type="GO" id="GO:0005730">
    <property type="term" value="C:nucleolus"/>
    <property type="evidence" value="ECO:0007669"/>
    <property type="project" value="TreeGrafter"/>
</dbReference>
<dbReference type="GO" id="GO:0034475">
    <property type="term" value="P:U4 snRNA 3'-end processing"/>
    <property type="evidence" value="ECO:0007669"/>
    <property type="project" value="TreeGrafter"/>
</dbReference>
<dbReference type="InterPro" id="IPR001247">
    <property type="entry name" value="ExoRNase_PH_dom1"/>
</dbReference>
<feature type="domain" description="Exoribonuclease phosphorolytic" evidence="9">
    <location>
        <begin position="36"/>
        <end position="151"/>
    </location>
</feature>
<dbReference type="PANTHER" id="PTHR11953">
    <property type="entry name" value="EXOSOME COMPLEX COMPONENT"/>
    <property type="match status" value="1"/>
</dbReference>
<evidence type="ECO:0000259" key="9">
    <source>
        <dbReference type="Pfam" id="PF01138"/>
    </source>
</evidence>
<dbReference type="PANTHER" id="PTHR11953:SF2">
    <property type="entry name" value="EXOSOME COMPLEX COMPONENT MTR3"/>
    <property type="match status" value="1"/>
</dbReference>
<keyword evidence="8" id="KW-0539">Nucleus</keyword>
<dbReference type="Gene3D" id="3.30.230.70">
    <property type="entry name" value="GHMP Kinase, N-terminal domain"/>
    <property type="match status" value="1"/>
</dbReference>
<dbReference type="GO" id="GO:0006364">
    <property type="term" value="P:rRNA processing"/>
    <property type="evidence" value="ECO:0007669"/>
    <property type="project" value="UniProtKB-KW"/>
</dbReference>
<keyword evidence="5" id="KW-0698">rRNA processing</keyword>
<reference evidence="10" key="1">
    <citation type="submission" date="2020-05" db="EMBL/GenBank/DDBJ databases">
        <title>Phylogenomic resolution of chytrid fungi.</title>
        <authorList>
            <person name="Stajich J.E."/>
            <person name="Amses K."/>
            <person name="Simmons R."/>
            <person name="Seto K."/>
            <person name="Myers J."/>
            <person name="Bonds A."/>
            <person name="Quandt C.A."/>
            <person name="Barry K."/>
            <person name="Liu P."/>
            <person name="Grigoriev I."/>
            <person name="Longcore J.E."/>
            <person name="James T.Y."/>
        </authorList>
    </citation>
    <scope>NUCLEOTIDE SEQUENCE</scope>
    <source>
        <strain evidence="10">JEL0513</strain>
    </source>
</reference>
<comment type="subcellular location">
    <subcellularLocation>
        <location evidence="2">Cytoplasm</location>
    </subcellularLocation>
    <subcellularLocation>
        <location evidence="1">Nucleus</location>
    </subcellularLocation>
</comment>
<name>A0AAD5XC21_9FUNG</name>
<comment type="similarity">
    <text evidence="3">Belongs to the RNase PH family.</text>
</comment>
<dbReference type="GO" id="GO:0000176">
    <property type="term" value="C:nuclear exosome (RNase complex)"/>
    <property type="evidence" value="ECO:0007669"/>
    <property type="project" value="UniProtKB-ARBA"/>
</dbReference>
<evidence type="ECO:0000256" key="5">
    <source>
        <dbReference type="ARBA" id="ARBA00022552"/>
    </source>
</evidence>
<gene>
    <name evidence="10" type="primary">EXOSC6</name>
    <name evidence="10" type="ORF">HK100_000110</name>
</gene>
<dbReference type="GO" id="GO:0003723">
    <property type="term" value="F:RNA binding"/>
    <property type="evidence" value="ECO:0007669"/>
    <property type="project" value="UniProtKB-KW"/>
</dbReference>
<dbReference type="AlphaFoldDB" id="A0AAD5XC21"/>
<dbReference type="EMBL" id="JADGJH010001014">
    <property type="protein sequence ID" value="KAJ3119907.1"/>
    <property type="molecule type" value="Genomic_DNA"/>
</dbReference>
<evidence type="ECO:0000256" key="2">
    <source>
        <dbReference type="ARBA" id="ARBA00004496"/>
    </source>
</evidence>
<dbReference type="SUPFAM" id="SSF55666">
    <property type="entry name" value="Ribonuclease PH domain 2-like"/>
    <property type="match status" value="1"/>
</dbReference>
<organism evidence="10 11">
    <name type="scientific">Physocladia obscura</name>
    <dbReference type="NCBI Taxonomy" id="109957"/>
    <lineage>
        <taxon>Eukaryota</taxon>
        <taxon>Fungi</taxon>
        <taxon>Fungi incertae sedis</taxon>
        <taxon>Chytridiomycota</taxon>
        <taxon>Chytridiomycota incertae sedis</taxon>
        <taxon>Chytridiomycetes</taxon>
        <taxon>Chytridiales</taxon>
        <taxon>Chytriomycetaceae</taxon>
        <taxon>Physocladia</taxon>
    </lineage>
</organism>
<keyword evidence="6" id="KW-0271">Exosome</keyword>
<evidence type="ECO:0000313" key="11">
    <source>
        <dbReference type="Proteomes" id="UP001211907"/>
    </source>
</evidence>
<evidence type="ECO:0000256" key="3">
    <source>
        <dbReference type="ARBA" id="ARBA00006678"/>
    </source>
</evidence>
<protein>
    <submittedName>
        <fullName evidence="10">Exosome complex component MTR3</fullName>
    </submittedName>
</protein>
<dbReference type="InterPro" id="IPR020568">
    <property type="entry name" value="Ribosomal_Su5_D2-typ_SF"/>
</dbReference>
<evidence type="ECO:0000256" key="6">
    <source>
        <dbReference type="ARBA" id="ARBA00022835"/>
    </source>
</evidence>